<dbReference type="InterPro" id="IPR007074">
    <property type="entry name" value="LicD/FKTN/FKRP_NTP_transf"/>
</dbReference>
<dbReference type="InterPro" id="IPR052942">
    <property type="entry name" value="LPS_cholinephosphotransferase"/>
</dbReference>
<keyword evidence="2" id="KW-0808">Transferase</keyword>
<keyword evidence="3" id="KW-1185">Reference proteome</keyword>
<evidence type="ECO:0000313" key="3">
    <source>
        <dbReference type="Proteomes" id="UP000697472"/>
    </source>
</evidence>
<evidence type="ECO:0000259" key="1">
    <source>
        <dbReference type="Pfam" id="PF04991"/>
    </source>
</evidence>
<dbReference type="Pfam" id="PF04991">
    <property type="entry name" value="LicD"/>
    <property type="match status" value="1"/>
</dbReference>
<dbReference type="PANTHER" id="PTHR43404:SF2">
    <property type="entry name" value="LIPOPOLYSACCHARIDE CHOLINEPHOSPHOTRANSFERASE LICD"/>
    <property type="match status" value="1"/>
</dbReference>
<dbReference type="GO" id="GO:0016740">
    <property type="term" value="F:transferase activity"/>
    <property type="evidence" value="ECO:0007669"/>
    <property type="project" value="UniProtKB-KW"/>
</dbReference>
<evidence type="ECO:0000313" key="2">
    <source>
        <dbReference type="EMBL" id="MBM7641775.1"/>
    </source>
</evidence>
<accession>A0ABS2PQH0</accession>
<dbReference type="RefSeq" id="WP_205008654.1">
    <property type="nucleotide sequence ID" value="NZ_JAFBEH010000001.1"/>
</dbReference>
<reference evidence="2 3" key="1">
    <citation type="submission" date="2021-01" db="EMBL/GenBank/DDBJ databases">
        <title>Genomic Encyclopedia of Type Strains, Phase IV (KMG-IV): sequencing the most valuable type-strain genomes for metagenomic binning, comparative biology and taxonomic classification.</title>
        <authorList>
            <person name="Goeker M."/>
        </authorList>
    </citation>
    <scope>NUCLEOTIDE SEQUENCE [LARGE SCALE GENOMIC DNA]</scope>
    <source>
        <strain evidence="2 3">DSM 27382</strain>
    </source>
</reference>
<proteinExistence type="predicted"/>
<comment type="caution">
    <text evidence="2">The sequence shown here is derived from an EMBL/GenBank/DDBJ whole genome shotgun (WGS) entry which is preliminary data.</text>
</comment>
<dbReference type="PANTHER" id="PTHR43404">
    <property type="entry name" value="LIPOPOLYSACCHARIDE CHOLINEPHOSPHOTRANSFERASE LICD"/>
    <property type="match status" value="1"/>
</dbReference>
<gene>
    <name evidence="2" type="ORF">JOC28_000059</name>
</gene>
<name>A0ABS2PQH0_9STRE</name>
<feature type="domain" description="LicD/FKTN/FKRP nucleotidyltransferase" evidence="1">
    <location>
        <begin position="25"/>
        <end position="249"/>
    </location>
</feature>
<sequence>MKTNITTRDIQLLELEALIELKKLCDDNGLKFYLRGGSVMGAVKYKGFVPWDDDVDIAVPRKDFEKLIELSQTDWSRKFEIISYHYQEDAGCYFPRVFLKKQFIKEYGVPENNRHGVSVIDILPLDGAPDSNFKQKIYFAHVYFLRIMGSLTTKNLTGHKLHRRILLRFLYLFGIDKKYSQTDIYEKLDRLYSSHSIEDSKFIGTITGSLYTKEIFPKEVWGDGELLDFETEKFLVPTQFDSYLKKLYGDDYLTSEPSDKAKNWKKHIKEVE</sequence>
<dbReference type="EMBL" id="JAFBEH010000001">
    <property type="protein sequence ID" value="MBM7641775.1"/>
    <property type="molecule type" value="Genomic_DNA"/>
</dbReference>
<organism evidence="2 3">
    <name type="scientific">Streptococcus loxodontisalivarius</name>
    <dbReference type="NCBI Taxonomy" id="1349415"/>
    <lineage>
        <taxon>Bacteria</taxon>
        <taxon>Bacillati</taxon>
        <taxon>Bacillota</taxon>
        <taxon>Bacilli</taxon>
        <taxon>Lactobacillales</taxon>
        <taxon>Streptococcaceae</taxon>
        <taxon>Streptococcus</taxon>
    </lineage>
</organism>
<dbReference type="Proteomes" id="UP000697472">
    <property type="component" value="Unassembled WGS sequence"/>
</dbReference>
<dbReference type="EC" id="2.7.8.-" evidence="2"/>
<protein>
    <submittedName>
        <fullName evidence="2">Lipopolysaccharide cholinephosphotransferase</fullName>
        <ecNumber evidence="2">2.7.8.-</ecNumber>
    </submittedName>
</protein>